<protein>
    <submittedName>
        <fullName evidence="2">Uncharacterized protein</fullName>
    </submittedName>
</protein>
<evidence type="ECO:0000313" key="1">
    <source>
        <dbReference type="Proteomes" id="UP000036681"/>
    </source>
</evidence>
<sequence>MAGRVESGQPSAVIKTAYAAATYVHVHLSLPILLSTAVMNLTRKEATSGYNLDPWNLVLCLMFADSHGKTESS</sequence>
<dbReference type="WBParaSite" id="ALUE_0001270701-mRNA-1">
    <property type="protein sequence ID" value="ALUE_0001270701-mRNA-1"/>
    <property type="gene ID" value="ALUE_0001270701"/>
</dbReference>
<keyword evidence="1" id="KW-1185">Reference proteome</keyword>
<proteinExistence type="predicted"/>
<organism evidence="1 2">
    <name type="scientific">Ascaris lumbricoides</name>
    <name type="common">Giant roundworm</name>
    <dbReference type="NCBI Taxonomy" id="6252"/>
    <lineage>
        <taxon>Eukaryota</taxon>
        <taxon>Metazoa</taxon>
        <taxon>Ecdysozoa</taxon>
        <taxon>Nematoda</taxon>
        <taxon>Chromadorea</taxon>
        <taxon>Rhabditida</taxon>
        <taxon>Spirurina</taxon>
        <taxon>Ascaridomorpha</taxon>
        <taxon>Ascaridoidea</taxon>
        <taxon>Ascarididae</taxon>
        <taxon>Ascaris</taxon>
    </lineage>
</organism>
<evidence type="ECO:0000313" key="2">
    <source>
        <dbReference type="WBParaSite" id="ALUE_0001270701-mRNA-1"/>
    </source>
</evidence>
<accession>A0A0M3I6L0</accession>
<dbReference type="Proteomes" id="UP000036681">
    <property type="component" value="Unplaced"/>
</dbReference>
<dbReference type="AlphaFoldDB" id="A0A0M3I6L0"/>
<reference evidence="2" key="1">
    <citation type="submission" date="2017-02" db="UniProtKB">
        <authorList>
            <consortium name="WormBaseParasite"/>
        </authorList>
    </citation>
    <scope>IDENTIFICATION</scope>
</reference>
<name>A0A0M3I6L0_ASCLU</name>